<dbReference type="InterPro" id="IPR037402">
    <property type="entry name" value="YidZ_PBP2"/>
</dbReference>
<dbReference type="InterPro" id="IPR005119">
    <property type="entry name" value="LysR_subst-bd"/>
</dbReference>
<reference evidence="6 7" key="1">
    <citation type="submission" date="2016-10" db="EMBL/GenBank/DDBJ databases">
        <authorList>
            <person name="de Groot N.N."/>
        </authorList>
    </citation>
    <scope>NUCLEOTIDE SEQUENCE [LARGE SCALE GENOMIC DNA]</scope>
    <source>
        <strain evidence="6 7">DSM 23413</strain>
    </source>
</reference>
<dbReference type="GO" id="GO:0003677">
    <property type="term" value="F:DNA binding"/>
    <property type="evidence" value="ECO:0007669"/>
    <property type="project" value="UniProtKB-KW"/>
</dbReference>
<accession>A0A1H5UMD5</accession>
<evidence type="ECO:0000256" key="1">
    <source>
        <dbReference type="ARBA" id="ARBA00009437"/>
    </source>
</evidence>
<dbReference type="PROSITE" id="PS50931">
    <property type="entry name" value="HTH_LYSR"/>
    <property type="match status" value="1"/>
</dbReference>
<dbReference type="Gene3D" id="1.10.10.10">
    <property type="entry name" value="Winged helix-like DNA-binding domain superfamily/Winged helix DNA-binding domain"/>
    <property type="match status" value="1"/>
</dbReference>
<dbReference type="InterPro" id="IPR036390">
    <property type="entry name" value="WH_DNA-bd_sf"/>
</dbReference>
<protein>
    <submittedName>
        <fullName evidence="6">DNA-binding transcriptional regulator, LysR family</fullName>
    </submittedName>
</protein>
<evidence type="ECO:0000259" key="5">
    <source>
        <dbReference type="PROSITE" id="PS50931"/>
    </source>
</evidence>
<keyword evidence="2" id="KW-0805">Transcription regulation</keyword>
<sequence>MICDIHNVNYVMKLSQLDLNLFVVFDTIYAERNLTRAAEMLSVTQPAVSNALARLRAALGDPLFIRTGDGMAPTPYAESIAADVSEALQRLAASAQRAQAFDPARSNRVFRLSMTDAFDTLVLPKLFADLATSAPGIGLRSFRLPRADIPAALARGTLDIAAEVALPDAAGLIRRPLPPEPHVCGLRPGHPAARAPLTMERYLALDHIHVSGRQRGSGAVDIALRAVGLRRRIRVRLQHYLAVPALVMVSDLAVSLPESWARALGLTVLPLPFDVPPMQTWLYRHARSDGDAGVLWLFDRMAGATGAESQR</sequence>
<name>A0A1H5UMD5_9RHOB</name>
<gene>
    <name evidence="6" type="ORF">SAMN05421751_104153</name>
</gene>
<dbReference type="GO" id="GO:0003700">
    <property type="term" value="F:DNA-binding transcription factor activity"/>
    <property type="evidence" value="ECO:0007669"/>
    <property type="project" value="InterPro"/>
</dbReference>
<keyword evidence="3 6" id="KW-0238">DNA-binding</keyword>
<dbReference type="PANTHER" id="PTHR30118">
    <property type="entry name" value="HTH-TYPE TRANSCRIPTIONAL REGULATOR LEUO-RELATED"/>
    <property type="match status" value="1"/>
</dbReference>
<evidence type="ECO:0000313" key="6">
    <source>
        <dbReference type="EMBL" id="SEF76184.1"/>
    </source>
</evidence>
<evidence type="ECO:0000256" key="4">
    <source>
        <dbReference type="ARBA" id="ARBA00023163"/>
    </source>
</evidence>
<evidence type="ECO:0000256" key="3">
    <source>
        <dbReference type="ARBA" id="ARBA00023125"/>
    </source>
</evidence>
<dbReference type="InterPro" id="IPR050389">
    <property type="entry name" value="LysR-type_TF"/>
</dbReference>
<dbReference type="SUPFAM" id="SSF53850">
    <property type="entry name" value="Periplasmic binding protein-like II"/>
    <property type="match status" value="1"/>
</dbReference>
<keyword evidence="7" id="KW-1185">Reference proteome</keyword>
<dbReference type="EMBL" id="FNVD01000004">
    <property type="protein sequence ID" value="SEF76184.1"/>
    <property type="molecule type" value="Genomic_DNA"/>
</dbReference>
<dbReference type="InterPro" id="IPR000847">
    <property type="entry name" value="LysR_HTH_N"/>
</dbReference>
<dbReference type="PANTHER" id="PTHR30118:SF15">
    <property type="entry name" value="TRANSCRIPTIONAL REGULATORY PROTEIN"/>
    <property type="match status" value="1"/>
</dbReference>
<feature type="domain" description="HTH lysR-type" evidence="5">
    <location>
        <begin position="17"/>
        <end position="74"/>
    </location>
</feature>
<dbReference type="InterPro" id="IPR036388">
    <property type="entry name" value="WH-like_DNA-bd_sf"/>
</dbReference>
<dbReference type="Pfam" id="PF03466">
    <property type="entry name" value="LysR_substrate"/>
    <property type="match status" value="1"/>
</dbReference>
<evidence type="ECO:0000256" key="2">
    <source>
        <dbReference type="ARBA" id="ARBA00023015"/>
    </source>
</evidence>
<comment type="similarity">
    <text evidence="1">Belongs to the LysR transcriptional regulatory family.</text>
</comment>
<evidence type="ECO:0000313" key="7">
    <source>
        <dbReference type="Proteomes" id="UP000236742"/>
    </source>
</evidence>
<dbReference type="Pfam" id="PF00126">
    <property type="entry name" value="HTH_1"/>
    <property type="match status" value="1"/>
</dbReference>
<organism evidence="6 7">
    <name type="scientific">Jhaorihella thermophila</name>
    <dbReference type="NCBI Taxonomy" id="488547"/>
    <lineage>
        <taxon>Bacteria</taxon>
        <taxon>Pseudomonadati</taxon>
        <taxon>Pseudomonadota</taxon>
        <taxon>Alphaproteobacteria</taxon>
        <taxon>Rhodobacterales</taxon>
        <taxon>Paracoccaceae</taxon>
        <taxon>Jhaorihella</taxon>
    </lineage>
</organism>
<dbReference type="CDD" id="cd08417">
    <property type="entry name" value="PBP2_Nitroaromatics_like"/>
    <property type="match status" value="1"/>
</dbReference>
<dbReference type="Gene3D" id="3.40.190.10">
    <property type="entry name" value="Periplasmic binding protein-like II"/>
    <property type="match status" value="2"/>
</dbReference>
<dbReference type="Proteomes" id="UP000236742">
    <property type="component" value="Unassembled WGS sequence"/>
</dbReference>
<dbReference type="PRINTS" id="PR00039">
    <property type="entry name" value="HTHLYSR"/>
</dbReference>
<proteinExistence type="inferred from homology"/>
<dbReference type="SUPFAM" id="SSF46785">
    <property type="entry name" value="Winged helix' DNA-binding domain"/>
    <property type="match status" value="1"/>
</dbReference>
<keyword evidence="4" id="KW-0804">Transcription</keyword>
<dbReference type="AlphaFoldDB" id="A0A1H5UMD5"/>